<evidence type="ECO:0000259" key="1">
    <source>
        <dbReference type="PROSITE" id="PS50943"/>
    </source>
</evidence>
<organism evidence="2">
    <name type="scientific">uncultured Anaerotruncus sp</name>
    <dbReference type="NCBI Taxonomy" id="905011"/>
    <lineage>
        <taxon>Bacteria</taxon>
        <taxon>Bacillati</taxon>
        <taxon>Bacillota</taxon>
        <taxon>Clostridia</taxon>
        <taxon>Eubacteriales</taxon>
        <taxon>Oscillospiraceae</taxon>
        <taxon>Anaerotruncus</taxon>
        <taxon>environmental samples</taxon>
    </lineage>
</organism>
<accession>A0A1C6IAR1</accession>
<name>A0A1C6IAR1_9FIRM</name>
<dbReference type="SUPFAM" id="SSF47413">
    <property type="entry name" value="lambda repressor-like DNA-binding domains"/>
    <property type="match status" value="1"/>
</dbReference>
<dbReference type="SMART" id="SM00530">
    <property type="entry name" value="HTH_XRE"/>
    <property type="match status" value="1"/>
</dbReference>
<dbReference type="EMBL" id="FMHG01000001">
    <property type="protein sequence ID" value="SCJ66670.1"/>
    <property type="molecule type" value="Genomic_DNA"/>
</dbReference>
<dbReference type="Gene3D" id="1.10.260.40">
    <property type="entry name" value="lambda repressor-like DNA-binding domains"/>
    <property type="match status" value="1"/>
</dbReference>
<dbReference type="PROSITE" id="PS50943">
    <property type="entry name" value="HTH_CROC1"/>
    <property type="match status" value="1"/>
</dbReference>
<dbReference type="AlphaFoldDB" id="A0A1C6IAR1"/>
<dbReference type="GO" id="GO:0003677">
    <property type="term" value="F:DNA binding"/>
    <property type="evidence" value="ECO:0007669"/>
    <property type="project" value="InterPro"/>
</dbReference>
<feature type="domain" description="HTH cro/C1-type" evidence="1">
    <location>
        <begin position="16"/>
        <end position="59"/>
    </location>
</feature>
<protein>
    <submittedName>
        <fullName evidence="2">Helix-turn-helix</fullName>
    </submittedName>
</protein>
<evidence type="ECO:0000313" key="2">
    <source>
        <dbReference type="EMBL" id="SCJ66670.1"/>
    </source>
</evidence>
<gene>
    <name evidence="2" type="ORF">SAMEA3545359_01332</name>
</gene>
<proteinExistence type="predicted"/>
<dbReference type="InterPro" id="IPR010982">
    <property type="entry name" value="Lambda_DNA-bd_dom_sf"/>
</dbReference>
<dbReference type="Pfam" id="PF01381">
    <property type="entry name" value="HTH_3"/>
    <property type="match status" value="1"/>
</dbReference>
<dbReference type="InterPro" id="IPR001387">
    <property type="entry name" value="Cro/C1-type_HTH"/>
</dbReference>
<dbReference type="CDD" id="cd00093">
    <property type="entry name" value="HTH_XRE"/>
    <property type="match status" value="1"/>
</dbReference>
<sequence length="70" mass="8060">MRDWLMEKRIQSGNKQINVAKKSGITQQFYNMIETGKRRPSPEVAQRIAAVLGFDWTLFFDPPTDTDKSA</sequence>
<reference evidence="2" key="1">
    <citation type="submission" date="2015-09" db="EMBL/GenBank/DDBJ databases">
        <authorList>
            <consortium name="Pathogen Informatics"/>
        </authorList>
    </citation>
    <scope>NUCLEOTIDE SEQUENCE</scope>
    <source>
        <strain evidence="2">2789STDY5834896</strain>
    </source>
</reference>